<gene>
    <name evidence="1" type="ORF">V1525DRAFT_413624</name>
</gene>
<name>A0ACC3SRL8_LIPKO</name>
<dbReference type="EMBL" id="MU971494">
    <property type="protein sequence ID" value="KAK9234263.1"/>
    <property type="molecule type" value="Genomic_DNA"/>
</dbReference>
<keyword evidence="2" id="KW-1185">Reference proteome</keyword>
<organism evidence="1 2">
    <name type="scientific">Lipomyces kononenkoae</name>
    <name type="common">Yeast</name>
    <dbReference type="NCBI Taxonomy" id="34357"/>
    <lineage>
        <taxon>Eukaryota</taxon>
        <taxon>Fungi</taxon>
        <taxon>Dikarya</taxon>
        <taxon>Ascomycota</taxon>
        <taxon>Saccharomycotina</taxon>
        <taxon>Lipomycetes</taxon>
        <taxon>Lipomycetales</taxon>
        <taxon>Lipomycetaceae</taxon>
        <taxon>Lipomyces</taxon>
    </lineage>
</organism>
<dbReference type="Proteomes" id="UP001433508">
    <property type="component" value="Unassembled WGS sequence"/>
</dbReference>
<protein>
    <submittedName>
        <fullName evidence="1">Uncharacterized protein</fullName>
    </submittedName>
</protein>
<comment type="caution">
    <text evidence="1">The sequence shown here is derived from an EMBL/GenBank/DDBJ whole genome shotgun (WGS) entry which is preliminary data.</text>
</comment>
<proteinExistence type="predicted"/>
<evidence type="ECO:0000313" key="1">
    <source>
        <dbReference type="EMBL" id="KAK9234263.1"/>
    </source>
</evidence>
<sequence length="226" mass="25068">MIFGDRCFISFMIITTTALTFDVVRAVPYNYLQSFTSSINSYISGTSNDAGNIYVNWTSGSIGETFQWLPIDFHSGDNFGKVSNLVNMLSLAIDSGALGDAVYLYHLINYNGYAQYISYENDSDFYNDVILDVRHTGGQVTYEDLASSTNSKDLAAFYRSLPPYPFCPTEQKLVVGEGVTCSNRHGAQWSSCDSLFSWLKSSGSVDITAPPRAYCKYGCCISWKRG</sequence>
<accession>A0ACC3SRL8</accession>
<evidence type="ECO:0000313" key="2">
    <source>
        <dbReference type="Proteomes" id="UP001433508"/>
    </source>
</evidence>
<reference evidence="2" key="1">
    <citation type="journal article" date="2024" name="Front. Bioeng. Biotechnol.">
        <title>Genome-scale model development and genomic sequencing of the oleaginous clade Lipomyces.</title>
        <authorList>
            <person name="Czajka J.J."/>
            <person name="Han Y."/>
            <person name="Kim J."/>
            <person name="Mondo S.J."/>
            <person name="Hofstad B.A."/>
            <person name="Robles A."/>
            <person name="Haridas S."/>
            <person name="Riley R."/>
            <person name="LaButti K."/>
            <person name="Pangilinan J."/>
            <person name="Andreopoulos W."/>
            <person name="Lipzen A."/>
            <person name="Yan J."/>
            <person name="Wang M."/>
            <person name="Ng V."/>
            <person name="Grigoriev I.V."/>
            <person name="Spatafora J.W."/>
            <person name="Magnuson J.K."/>
            <person name="Baker S.E."/>
            <person name="Pomraning K.R."/>
        </authorList>
    </citation>
    <scope>NUCLEOTIDE SEQUENCE [LARGE SCALE GENOMIC DNA]</scope>
    <source>
        <strain evidence="2">CBS 7786</strain>
    </source>
</reference>